<feature type="region of interest" description="Disordered" evidence="1">
    <location>
        <begin position="1"/>
        <end position="24"/>
    </location>
</feature>
<organism evidence="2 3">
    <name type="scientific">Aphis craccivora</name>
    <name type="common">Cowpea aphid</name>
    <dbReference type="NCBI Taxonomy" id="307492"/>
    <lineage>
        <taxon>Eukaryota</taxon>
        <taxon>Metazoa</taxon>
        <taxon>Ecdysozoa</taxon>
        <taxon>Arthropoda</taxon>
        <taxon>Hexapoda</taxon>
        <taxon>Insecta</taxon>
        <taxon>Pterygota</taxon>
        <taxon>Neoptera</taxon>
        <taxon>Paraneoptera</taxon>
        <taxon>Hemiptera</taxon>
        <taxon>Sternorrhyncha</taxon>
        <taxon>Aphidomorpha</taxon>
        <taxon>Aphidoidea</taxon>
        <taxon>Aphididae</taxon>
        <taxon>Aphidini</taxon>
        <taxon>Aphis</taxon>
        <taxon>Aphis</taxon>
    </lineage>
</organism>
<dbReference type="EMBL" id="VUJU01017737">
    <property type="protein sequence ID" value="KAF0682175.1"/>
    <property type="molecule type" value="Genomic_DNA"/>
</dbReference>
<accession>A0A6G0VHL5</accession>
<protein>
    <submittedName>
        <fullName evidence="2">Zinc finger MYM-type protein 1-like</fullName>
    </submittedName>
</protein>
<dbReference type="Proteomes" id="UP000478052">
    <property type="component" value="Unassembled WGS sequence"/>
</dbReference>
<evidence type="ECO:0000313" key="3">
    <source>
        <dbReference type="Proteomes" id="UP000478052"/>
    </source>
</evidence>
<comment type="caution">
    <text evidence="2">The sequence shown here is derived from an EMBL/GenBank/DDBJ whole genome shotgun (WGS) entry which is preliminary data.</text>
</comment>
<evidence type="ECO:0000256" key="1">
    <source>
        <dbReference type="SAM" id="MobiDB-lite"/>
    </source>
</evidence>
<dbReference type="AlphaFoldDB" id="A0A6G0VHL5"/>
<dbReference type="OrthoDB" id="6618053at2759"/>
<proteinExistence type="predicted"/>
<evidence type="ECO:0000313" key="2">
    <source>
        <dbReference type="EMBL" id="KAF0682175.1"/>
    </source>
</evidence>
<sequence>MDYIHKSGAKKRKERDLREKAAKKGQTTLDHVSFFTKLTDSPTSVNQETLQTFQNSPIIPSTIVDKLQTYQNPSSSTKSDQPGTICSMLITSAETFTSINIDEKKSKTVNTLFTITDPKHPGSSKPYDFDVGQFEFLILKQDDISQAVLRGPSPHPPYFPEDKEGRAFPRSVLTYTLQNNEKICRDWLVWSKIKKSLYCFPCRLFSKLPQPSRSMLSTPEGYSADNKWKKLHDRITPHENSVNHKMCYVEWRCLESRIDSKTTVDMLLCDNIKNEADRWRQILRRILDVVIFLGERGLSFRGDSHLVGNPH</sequence>
<feature type="non-terminal residue" evidence="2">
    <location>
        <position position="311"/>
    </location>
</feature>
<name>A0A6G0VHL5_APHCR</name>
<keyword evidence="3" id="KW-1185">Reference proteome</keyword>
<gene>
    <name evidence="2" type="ORF">FWK35_00038265</name>
</gene>
<reference evidence="2 3" key="1">
    <citation type="submission" date="2019-08" db="EMBL/GenBank/DDBJ databases">
        <title>Whole genome of Aphis craccivora.</title>
        <authorList>
            <person name="Voronova N.V."/>
            <person name="Shulinski R.S."/>
            <person name="Bandarenka Y.V."/>
            <person name="Zhorov D.G."/>
            <person name="Warner D."/>
        </authorList>
    </citation>
    <scope>NUCLEOTIDE SEQUENCE [LARGE SCALE GENOMIC DNA]</scope>
    <source>
        <strain evidence="2">180601</strain>
        <tissue evidence="2">Whole Body</tissue>
    </source>
</reference>